<dbReference type="PANTHER" id="PTHR11142:SF4">
    <property type="entry name" value="PSEUDOURIDYLATE SYNTHASE 1 HOMOLOG"/>
    <property type="match status" value="1"/>
</dbReference>
<dbReference type="GO" id="GO:0005634">
    <property type="term" value="C:nucleus"/>
    <property type="evidence" value="ECO:0000318"/>
    <property type="project" value="GO_Central"/>
</dbReference>
<dbReference type="PANTHER" id="PTHR11142">
    <property type="entry name" value="PSEUDOURIDYLATE SYNTHASE"/>
    <property type="match status" value="1"/>
</dbReference>
<dbReference type="EMBL" id="GL377630">
    <property type="protein sequence ID" value="EFJ13966.1"/>
    <property type="molecule type" value="Genomic_DNA"/>
</dbReference>
<dbReference type="AlphaFoldDB" id="D8SNZ9"/>
<dbReference type="KEGG" id="smo:SELMODRAFT_44317"/>
<dbReference type="Pfam" id="PF01416">
    <property type="entry name" value="PseudoU_synth_1"/>
    <property type="match status" value="1"/>
</dbReference>
<dbReference type="InParanoid" id="D8SNZ9"/>
<gene>
    <name evidence="13" type="ORF">SELMODRAFT_44317</name>
</gene>
<dbReference type="Gene3D" id="3.30.70.580">
    <property type="entry name" value="Pseudouridine synthase I, catalytic domain, N-terminal subdomain"/>
    <property type="match status" value="1"/>
</dbReference>
<dbReference type="GO" id="GO:0009982">
    <property type="term" value="F:pseudouridine synthase activity"/>
    <property type="evidence" value="ECO:0000318"/>
    <property type="project" value="GO_Central"/>
</dbReference>
<dbReference type="eggNOG" id="KOG2553">
    <property type="taxonomic scope" value="Eukaryota"/>
</dbReference>
<dbReference type="InterPro" id="IPR020103">
    <property type="entry name" value="PsdUridine_synth_cat_dom_sf"/>
</dbReference>
<evidence type="ECO:0000256" key="8">
    <source>
        <dbReference type="ARBA" id="ARBA00036943"/>
    </source>
</evidence>
<dbReference type="FunFam" id="3.30.70.660:FF:000002">
    <property type="entry name" value="tRNA pseudouridine synthase"/>
    <property type="match status" value="1"/>
</dbReference>
<name>D8SNZ9_SELML</name>
<evidence type="ECO:0000256" key="11">
    <source>
        <dbReference type="SAM" id="MobiDB-lite"/>
    </source>
</evidence>
<comment type="similarity">
    <text evidence="3">Belongs to the tRNA pseudouridine synthase TruA family.</text>
</comment>
<dbReference type="OMA" id="GRRYEYY"/>
<evidence type="ECO:0000256" key="1">
    <source>
        <dbReference type="ARBA" id="ARBA00001166"/>
    </source>
</evidence>
<comment type="catalytic activity">
    <reaction evidence="8">
        <text>a uridine in tRNA = a pseudouridine in tRNA</text>
        <dbReference type="Rhea" id="RHEA:54572"/>
        <dbReference type="Rhea" id="RHEA-COMP:13339"/>
        <dbReference type="Rhea" id="RHEA-COMP:13934"/>
        <dbReference type="ChEBI" id="CHEBI:65314"/>
        <dbReference type="ChEBI" id="CHEBI:65315"/>
    </reaction>
</comment>
<dbReference type="InterPro" id="IPR020094">
    <property type="entry name" value="TruA/RsuA/RluB/E/F_N"/>
</dbReference>
<keyword evidence="6" id="KW-0413">Isomerase</keyword>
<organism evidence="14">
    <name type="scientific">Selaginella moellendorffii</name>
    <name type="common">Spikemoss</name>
    <dbReference type="NCBI Taxonomy" id="88036"/>
    <lineage>
        <taxon>Eukaryota</taxon>
        <taxon>Viridiplantae</taxon>
        <taxon>Streptophyta</taxon>
        <taxon>Embryophyta</taxon>
        <taxon>Tracheophyta</taxon>
        <taxon>Lycopodiopsida</taxon>
        <taxon>Selaginellales</taxon>
        <taxon>Selaginellaceae</taxon>
        <taxon>Selaginella</taxon>
    </lineage>
</organism>
<dbReference type="InterPro" id="IPR020095">
    <property type="entry name" value="PsdUridine_synth_TruA_C"/>
</dbReference>
<dbReference type="STRING" id="88036.D8SNZ9"/>
<evidence type="ECO:0000256" key="10">
    <source>
        <dbReference type="PIRSR" id="PIRSR641708-2"/>
    </source>
</evidence>
<dbReference type="FunFam" id="3.30.70.580:FF:000002">
    <property type="entry name" value="tRNA pseudouridine synthase"/>
    <property type="match status" value="1"/>
</dbReference>
<evidence type="ECO:0000259" key="12">
    <source>
        <dbReference type="Pfam" id="PF01416"/>
    </source>
</evidence>
<feature type="active site" description="Nucleophile" evidence="9">
    <location>
        <position position="60"/>
    </location>
</feature>
<keyword evidence="14" id="KW-1185">Reference proteome</keyword>
<keyword evidence="4" id="KW-0507">mRNA processing</keyword>
<dbReference type="Gramene" id="EFJ13966">
    <property type="protein sequence ID" value="EFJ13966"/>
    <property type="gene ID" value="SELMODRAFT_44317"/>
</dbReference>
<evidence type="ECO:0000313" key="13">
    <source>
        <dbReference type="EMBL" id="EFJ13966.1"/>
    </source>
</evidence>
<dbReference type="Proteomes" id="UP000001514">
    <property type="component" value="Unassembled WGS sequence"/>
</dbReference>
<dbReference type="InterPro" id="IPR001406">
    <property type="entry name" value="PsdUridine_synth_TruA"/>
</dbReference>
<evidence type="ECO:0000313" key="14">
    <source>
        <dbReference type="Proteomes" id="UP000001514"/>
    </source>
</evidence>
<evidence type="ECO:0000256" key="4">
    <source>
        <dbReference type="ARBA" id="ARBA00022664"/>
    </source>
</evidence>
<feature type="non-terminal residue" evidence="13">
    <location>
        <position position="1"/>
    </location>
</feature>
<dbReference type="CDD" id="cd02568">
    <property type="entry name" value="PseudoU_synth_PUS1_PUS2"/>
    <property type="match status" value="1"/>
</dbReference>
<dbReference type="Gene3D" id="3.30.70.660">
    <property type="entry name" value="Pseudouridine synthase I, catalytic domain, C-terminal subdomain"/>
    <property type="match status" value="1"/>
</dbReference>
<evidence type="ECO:0000256" key="2">
    <source>
        <dbReference type="ARBA" id="ARBA00004123"/>
    </source>
</evidence>
<dbReference type="NCBIfam" id="TIGR00071">
    <property type="entry name" value="hisT_truA"/>
    <property type="match status" value="1"/>
</dbReference>
<comment type="subcellular location">
    <subcellularLocation>
        <location evidence="2">Nucleus</location>
    </subcellularLocation>
</comment>
<feature type="domain" description="Pseudouridine synthase I TruA alpha/beta" evidence="12">
    <location>
        <begin position="199"/>
        <end position="304"/>
    </location>
</feature>
<feature type="binding site" evidence="10">
    <location>
        <position position="116"/>
    </location>
    <ligand>
        <name>substrate</name>
    </ligand>
</feature>
<sequence length="363" mass="40559">RKIAIFVSYSGYGYQGMQRNKGCKTIEGDLEEALFKAGAIAESTFGDPRKIDWARAARTDKGVSAAGQVVSGRFFVDPPGFVERVNSHLPKQIRVLGFTRVTGTFSAKNLCDRRRYEYVLPVFALDPASHRVESPTIEAANPGDNPGEAITSEDVEEDTTSTTGTTTGRFTPTCTCTSSDLETGFTFGDEERAKLTKILQNYVGTRYFHNFTCRVKPEDPSTQRYITSYEAGEVFTIQGCKFVRCTVIGQSFMLHQIRKMIGLAVAVMRGDAPETIFERAFRRDTKIGVPMAPELGLFLDECLYTAYNQRFAGSHEEVSLKSFEKEIAEFKTEVIYPHIASTEAKDGVFARWLHGLTKERYPD</sequence>
<proteinExistence type="inferred from homology"/>
<feature type="non-terminal residue" evidence="13">
    <location>
        <position position="363"/>
    </location>
</feature>
<comment type="catalytic activity">
    <reaction evidence="1">
        <text>a uridine in mRNA = a pseudouridine in mRNA</text>
        <dbReference type="Rhea" id="RHEA:56644"/>
        <dbReference type="Rhea" id="RHEA-COMP:14658"/>
        <dbReference type="Rhea" id="RHEA-COMP:14659"/>
        <dbReference type="ChEBI" id="CHEBI:65314"/>
        <dbReference type="ChEBI" id="CHEBI:65315"/>
    </reaction>
</comment>
<dbReference type="GO" id="GO:0003723">
    <property type="term" value="F:RNA binding"/>
    <property type="evidence" value="ECO:0007669"/>
    <property type="project" value="InterPro"/>
</dbReference>
<evidence type="ECO:0000256" key="3">
    <source>
        <dbReference type="ARBA" id="ARBA00009375"/>
    </source>
</evidence>
<evidence type="ECO:0000256" key="7">
    <source>
        <dbReference type="ARBA" id="ARBA00023242"/>
    </source>
</evidence>
<protein>
    <recommendedName>
        <fullName evidence="12">Pseudouridine synthase I TruA alpha/beta domain-containing protein</fullName>
    </recommendedName>
</protein>
<dbReference type="InterPro" id="IPR041708">
    <property type="entry name" value="PUS1/PUS2-like"/>
</dbReference>
<keyword evidence="7" id="KW-0539">Nucleus</keyword>
<dbReference type="GO" id="GO:0031119">
    <property type="term" value="P:tRNA pseudouridine synthesis"/>
    <property type="evidence" value="ECO:0000318"/>
    <property type="project" value="GO_Central"/>
</dbReference>
<keyword evidence="5" id="KW-0819">tRNA processing</keyword>
<dbReference type="OrthoDB" id="10256309at2759"/>
<dbReference type="FunCoup" id="D8SNZ9">
    <property type="interactions" value="4356"/>
</dbReference>
<feature type="region of interest" description="Disordered" evidence="11">
    <location>
        <begin position="136"/>
        <end position="167"/>
    </location>
</feature>
<dbReference type="InterPro" id="IPR020097">
    <property type="entry name" value="PsdUridine_synth_TruA_a/b_dom"/>
</dbReference>
<evidence type="ECO:0000256" key="6">
    <source>
        <dbReference type="ARBA" id="ARBA00023235"/>
    </source>
</evidence>
<dbReference type="GO" id="GO:0006397">
    <property type="term" value="P:mRNA processing"/>
    <property type="evidence" value="ECO:0007669"/>
    <property type="project" value="UniProtKB-KW"/>
</dbReference>
<accession>D8SNZ9</accession>
<dbReference type="HOGENOM" id="CLU_021971_3_0_1"/>
<dbReference type="GO" id="GO:1990481">
    <property type="term" value="P:mRNA pseudouridine synthesis"/>
    <property type="evidence" value="ECO:0000318"/>
    <property type="project" value="GO_Central"/>
</dbReference>
<evidence type="ECO:0000256" key="9">
    <source>
        <dbReference type="PIRSR" id="PIRSR641708-1"/>
    </source>
</evidence>
<evidence type="ECO:0000256" key="5">
    <source>
        <dbReference type="ARBA" id="ARBA00022694"/>
    </source>
</evidence>
<reference evidence="13 14" key="1">
    <citation type="journal article" date="2011" name="Science">
        <title>The Selaginella genome identifies genetic changes associated with the evolution of vascular plants.</title>
        <authorList>
            <person name="Banks J.A."/>
            <person name="Nishiyama T."/>
            <person name="Hasebe M."/>
            <person name="Bowman J.L."/>
            <person name="Gribskov M."/>
            <person name="dePamphilis C."/>
            <person name="Albert V.A."/>
            <person name="Aono N."/>
            <person name="Aoyama T."/>
            <person name="Ambrose B.A."/>
            <person name="Ashton N.W."/>
            <person name="Axtell M.J."/>
            <person name="Barker E."/>
            <person name="Barker M.S."/>
            <person name="Bennetzen J.L."/>
            <person name="Bonawitz N.D."/>
            <person name="Chapple C."/>
            <person name="Cheng C."/>
            <person name="Correa L.G."/>
            <person name="Dacre M."/>
            <person name="DeBarry J."/>
            <person name="Dreyer I."/>
            <person name="Elias M."/>
            <person name="Engstrom E.M."/>
            <person name="Estelle M."/>
            <person name="Feng L."/>
            <person name="Finet C."/>
            <person name="Floyd S.K."/>
            <person name="Frommer W.B."/>
            <person name="Fujita T."/>
            <person name="Gramzow L."/>
            <person name="Gutensohn M."/>
            <person name="Harholt J."/>
            <person name="Hattori M."/>
            <person name="Heyl A."/>
            <person name="Hirai T."/>
            <person name="Hiwatashi Y."/>
            <person name="Ishikawa M."/>
            <person name="Iwata M."/>
            <person name="Karol K.G."/>
            <person name="Koehler B."/>
            <person name="Kolukisaoglu U."/>
            <person name="Kubo M."/>
            <person name="Kurata T."/>
            <person name="Lalonde S."/>
            <person name="Li K."/>
            <person name="Li Y."/>
            <person name="Litt A."/>
            <person name="Lyons E."/>
            <person name="Manning G."/>
            <person name="Maruyama T."/>
            <person name="Michael T.P."/>
            <person name="Mikami K."/>
            <person name="Miyazaki S."/>
            <person name="Morinaga S."/>
            <person name="Murata T."/>
            <person name="Mueller-Roeber B."/>
            <person name="Nelson D.R."/>
            <person name="Obara M."/>
            <person name="Oguri Y."/>
            <person name="Olmstead R.G."/>
            <person name="Onodera N."/>
            <person name="Petersen B.L."/>
            <person name="Pils B."/>
            <person name="Prigge M."/>
            <person name="Rensing S.A."/>
            <person name="Riano-Pachon D.M."/>
            <person name="Roberts A.W."/>
            <person name="Sato Y."/>
            <person name="Scheller H.V."/>
            <person name="Schulz B."/>
            <person name="Schulz C."/>
            <person name="Shakirov E.V."/>
            <person name="Shibagaki N."/>
            <person name="Shinohara N."/>
            <person name="Shippen D.E."/>
            <person name="Soerensen I."/>
            <person name="Sotooka R."/>
            <person name="Sugimoto N."/>
            <person name="Sugita M."/>
            <person name="Sumikawa N."/>
            <person name="Tanurdzic M."/>
            <person name="Theissen G."/>
            <person name="Ulvskov P."/>
            <person name="Wakazuki S."/>
            <person name="Weng J.K."/>
            <person name="Willats W.W."/>
            <person name="Wipf D."/>
            <person name="Wolf P.G."/>
            <person name="Yang L."/>
            <person name="Zimmer A.D."/>
            <person name="Zhu Q."/>
            <person name="Mitros T."/>
            <person name="Hellsten U."/>
            <person name="Loque D."/>
            <person name="Otillar R."/>
            <person name="Salamov A."/>
            <person name="Schmutz J."/>
            <person name="Shapiro H."/>
            <person name="Lindquist E."/>
            <person name="Lucas S."/>
            <person name="Rokhsar D."/>
            <person name="Grigoriev I.V."/>
        </authorList>
    </citation>
    <scope>NUCLEOTIDE SEQUENCE [LARGE SCALE GENOMIC DNA]</scope>
</reference>
<dbReference type="SUPFAM" id="SSF55120">
    <property type="entry name" value="Pseudouridine synthase"/>
    <property type="match status" value="1"/>
</dbReference>